<comment type="subcellular location">
    <subcellularLocation>
        <location evidence="1">Cell membrane</location>
        <topology evidence="1">Multi-pass membrane protein</topology>
    </subcellularLocation>
</comment>
<feature type="transmembrane region" description="Helical" evidence="8">
    <location>
        <begin position="135"/>
        <end position="156"/>
    </location>
</feature>
<dbReference type="OrthoDB" id="9792889at2"/>
<protein>
    <submittedName>
        <fullName evidence="9">Iron compound ABC transporter, permease component FhuG</fullName>
    </submittedName>
</protein>
<evidence type="ECO:0000256" key="3">
    <source>
        <dbReference type="ARBA" id="ARBA00022448"/>
    </source>
</evidence>
<evidence type="ECO:0000313" key="9">
    <source>
        <dbReference type="EMBL" id="KNF10139.1"/>
    </source>
</evidence>
<evidence type="ECO:0000256" key="7">
    <source>
        <dbReference type="ARBA" id="ARBA00023136"/>
    </source>
</evidence>
<feature type="transmembrane region" description="Helical" evidence="8">
    <location>
        <begin position="256"/>
        <end position="283"/>
    </location>
</feature>
<dbReference type="STRING" id="1503.CLPU_1c03040"/>
<evidence type="ECO:0000256" key="2">
    <source>
        <dbReference type="ARBA" id="ARBA00007935"/>
    </source>
</evidence>
<organism evidence="9 10">
    <name type="scientific">Gottschalkia purinilytica</name>
    <name type="common">Clostridium purinilyticum</name>
    <dbReference type="NCBI Taxonomy" id="1503"/>
    <lineage>
        <taxon>Bacteria</taxon>
        <taxon>Bacillati</taxon>
        <taxon>Bacillota</taxon>
        <taxon>Tissierellia</taxon>
        <taxon>Tissierellales</taxon>
        <taxon>Gottschalkiaceae</taxon>
        <taxon>Gottschalkia</taxon>
    </lineage>
</organism>
<keyword evidence="5 8" id="KW-0812">Transmembrane</keyword>
<dbReference type="RefSeq" id="WP_050353862.1">
    <property type="nucleotide sequence ID" value="NZ_LGSS01000001.1"/>
</dbReference>
<reference evidence="10" key="1">
    <citation type="submission" date="2015-07" db="EMBL/GenBank/DDBJ databases">
        <title>Draft genome sequence of the purine-degrading Gottschalkia purinilyticum DSM 1384 (formerly Clostridium purinilyticum).</title>
        <authorList>
            <person name="Poehlein A."/>
            <person name="Schiel-Bengelsdorf B."/>
            <person name="Bengelsdorf F.R."/>
            <person name="Daniel R."/>
            <person name="Duerre P."/>
        </authorList>
    </citation>
    <scope>NUCLEOTIDE SEQUENCE [LARGE SCALE GENOMIC DNA]</scope>
    <source>
        <strain evidence="10">DSM 1384</strain>
    </source>
</reference>
<feature type="transmembrane region" description="Helical" evidence="8">
    <location>
        <begin position="168"/>
        <end position="189"/>
    </location>
</feature>
<dbReference type="PANTHER" id="PTHR30472:SF25">
    <property type="entry name" value="ABC TRANSPORTER PERMEASE PROTEIN MJ0876-RELATED"/>
    <property type="match status" value="1"/>
</dbReference>
<proteinExistence type="inferred from homology"/>
<dbReference type="GO" id="GO:0005886">
    <property type="term" value="C:plasma membrane"/>
    <property type="evidence" value="ECO:0007669"/>
    <property type="project" value="UniProtKB-SubCell"/>
</dbReference>
<dbReference type="CDD" id="cd06550">
    <property type="entry name" value="TM_ABC_iron-siderophores_like"/>
    <property type="match status" value="1"/>
</dbReference>
<keyword evidence="4" id="KW-1003">Cell membrane</keyword>
<evidence type="ECO:0000256" key="4">
    <source>
        <dbReference type="ARBA" id="ARBA00022475"/>
    </source>
</evidence>
<keyword evidence="10" id="KW-1185">Reference proteome</keyword>
<dbReference type="InterPro" id="IPR000522">
    <property type="entry name" value="ABC_transptr_permease_BtuC"/>
</dbReference>
<evidence type="ECO:0000256" key="6">
    <source>
        <dbReference type="ARBA" id="ARBA00022989"/>
    </source>
</evidence>
<evidence type="ECO:0000313" key="10">
    <source>
        <dbReference type="Proteomes" id="UP000037267"/>
    </source>
</evidence>
<keyword evidence="6 8" id="KW-1133">Transmembrane helix</keyword>
<dbReference type="InterPro" id="IPR037294">
    <property type="entry name" value="ABC_BtuC-like"/>
</dbReference>
<comment type="caution">
    <text evidence="9">The sequence shown here is derived from an EMBL/GenBank/DDBJ whole genome shotgun (WGS) entry which is preliminary data.</text>
</comment>
<dbReference type="AlphaFoldDB" id="A0A0L0WF93"/>
<feature type="transmembrane region" description="Helical" evidence="8">
    <location>
        <begin position="210"/>
        <end position="231"/>
    </location>
</feature>
<gene>
    <name evidence="9" type="primary">fhuG1</name>
    <name evidence="9" type="ORF">CLPU_1c03040</name>
</gene>
<evidence type="ECO:0000256" key="1">
    <source>
        <dbReference type="ARBA" id="ARBA00004651"/>
    </source>
</evidence>
<dbReference type="Gene3D" id="1.10.3470.10">
    <property type="entry name" value="ABC transporter involved in vitamin B12 uptake, BtuC"/>
    <property type="match status" value="1"/>
</dbReference>
<sequence length="352" mass="38223">MIKYKIKDNNKPIFVLFILIILICLSIAVFSTIGSANIRVIDTIRIILSKIPLINKSIDTSDIPKSSEVIILNIRIPRVLISMLVGSSLAGVGAVLQGLFKNPMADPYIIGISSGAAFGAGIFIVLGVTGYSSNISLISIGAFIGALSTIFLVYWISRVKNKIPITTLLLSGVAIGQLLTSMLSFMMIISTKDMDKIIYWTLGSFAGKGWDRLIPFLPIALISFLILLFYYRDLNIMLMGEESAQGLGIDVERTKLILLIVSSLITAISVSISGTIGFVGLIVPHIIRLIIGANYKYLLPCSILAGGIFLSFADTVARTIISPTEIPVGIVTAILGGPFFIYLLRKNKRMYK</sequence>
<feature type="transmembrane region" description="Helical" evidence="8">
    <location>
        <begin position="12"/>
        <end position="30"/>
    </location>
</feature>
<feature type="transmembrane region" description="Helical" evidence="8">
    <location>
        <begin position="295"/>
        <end position="313"/>
    </location>
</feature>
<evidence type="ECO:0000256" key="8">
    <source>
        <dbReference type="SAM" id="Phobius"/>
    </source>
</evidence>
<dbReference type="SUPFAM" id="SSF81345">
    <property type="entry name" value="ABC transporter involved in vitamin B12 uptake, BtuC"/>
    <property type="match status" value="1"/>
</dbReference>
<dbReference type="Proteomes" id="UP000037267">
    <property type="component" value="Unassembled WGS sequence"/>
</dbReference>
<accession>A0A0L0WF93</accession>
<dbReference type="PATRIC" id="fig|1503.3.peg.1180"/>
<evidence type="ECO:0000256" key="5">
    <source>
        <dbReference type="ARBA" id="ARBA00022692"/>
    </source>
</evidence>
<dbReference type="PANTHER" id="PTHR30472">
    <property type="entry name" value="FERRIC ENTEROBACTIN TRANSPORT SYSTEM PERMEASE PROTEIN"/>
    <property type="match status" value="1"/>
</dbReference>
<name>A0A0L0WF93_GOTPU</name>
<dbReference type="Pfam" id="PF01032">
    <property type="entry name" value="FecCD"/>
    <property type="match status" value="1"/>
</dbReference>
<dbReference type="GO" id="GO:0033214">
    <property type="term" value="P:siderophore-iron import into cell"/>
    <property type="evidence" value="ECO:0007669"/>
    <property type="project" value="TreeGrafter"/>
</dbReference>
<feature type="transmembrane region" description="Helical" evidence="8">
    <location>
        <begin position="325"/>
        <end position="344"/>
    </location>
</feature>
<feature type="transmembrane region" description="Helical" evidence="8">
    <location>
        <begin position="76"/>
        <end position="96"/>
    </location>
</feature>
<dbReference type="GO" id="GO:0022857">
    <property type="term" value="F:transmembrane transporter activity"/>
    <property type="evidence" value="ECO:0007669"/>
    <property type="project" value="InterPro"/>
</dbReference>
<keyword evidence="7 8" id="KW-0472">Membrane</keyword>
<dbReference type="EMBL" id="LGSS01000001">
    <property type="protein sequence ID" value="KNF10139.1"/>
    <property type="molecule type" value="Genomic_DNA"/>
</dbReference>
<comment type="similarity">
    <text evidence="2">Belongs to the binding-protein-dependent transport system permease family. FecCD subfamily.</text>
</comment>
<dbReference type="FunFam" id="1.10.3470.10:FF:000001">
    <property type="entry name" value="Vitamin B12 ABC transporter permease BtuC"/>
    <property type="match status" value="1"/>
</dbReference>
<feature type="transmembrane region" description="Helical" evidence="8">
    <location>
        <begin position="108"/>
        <end position="128"/>
    </location>
</feature>
<keyword evidence="3" id="KW-0813">Transport</keyword>